<evidence type="ECO:0000313" key="2">
    <source>
        <dbReference type="EMBL" id="GIY29963.1"/>
    </source>
</evidence>
<feature type="compositionally biased region" description="Polar residues" evidence="1">
    <location>
        <begin position="87"/>
        <end position="102"/>
    </location>
</feature>
<keyword evidence="3" id="KW-1185">Reference proteome</keyword>
<proteinExistence type="predicted"/>
<evidence type="ECO:0000313" key="3">
    <source>
        <dbReference type="Proteomes" id="UP001054945"/>
    </source>
</evidence>
<protein>
    <submittedName>
        <fullName evidence="2">Uncharacterized protein</fullName>
    </submittedName>
</protein>
<feature type="region of interest" description="Disordered" evidence="1">
    <location>
        <begin position="66"/>
        <end position="116"/>
    </location>
</feature>
<dbReference type="EMBL" id="BPLR01009162">
    <property type="protein sequence ID" value="GIY29963.1"/>
    <property type="molecule type" value="Genomic_DNA"/>
</dbReference>
<feature type="region of interest" description="Disordered" evidence="1">
    <location>
        <begin position="1"/>
        <end position="26"/>
    </location>
</feature>
<name>A0AAV4S636_CAEEX</name>
<sequence>MKGFSIKDLNRQDSPSPFIGPSSTFDKGCDFSKEGERWNRVDATQDNSLALNETAATCQLISGKDEVEVRSGREDVGNRGGFLLPTDSPTSSLYTPKSLQNSQDKETPRKNAFHEN</sequence>
<feature type="compositionally biased region" description="Basic and acidic residues" evidence="1">
    <location>
        <begin position="66"/>
        <end position="77"/>
    </location>
</feature>
<reference evidence="2 3" key="1">
    <citation type="submission" date="2021-06" db="EMBL/GenBank/DDBJ databases">
        <title>Caerostris extrusa draft genome.</title>
        <authorList>
            <person name="Kono N."/>
            <person name="Arakawa K."/>
        </authorList>
    </citation>
    <scope>NUCLEOTIDE SEQUENCE [LARGE SCALE GENOMIC DNA]</scope>
</reference>
<comment type="caution">
    <text evidence="2">The sequence shown here is derived from an EMBL/GenBank/DDBJ whole genome shotgun (WGS) entry which is preliminary data.</text>
</comment>
<gene>
    <name evidence="2" type="ORF">CEXT_590951</name>
</gene>
<evidence type="ECO:0000256" key="1">
    <source>
        <dbReference type="SAM" id="MobiDB-lite"/>
    </source>
</evidence>
<dbReference type="AlphaFoldDB" id="A0AAV4S636"/>
<feature type="compositionally biased region" description="Basic and acidic residues" evidence="1">
    <location>
        <begin position="103"/>
        <end position="116"/>
    </location>
</feature>
<accession>A0AAV4S636</accession>
<organism evidence="2 3">
    <name type="scientific">Caerostris extrusa</name>
    <name type="common">Bark spider</name>
    <name type="synonym">Caerostris bankana</name>
    <dbReference type="NCBI Taxonomy" id="172846"/>
    <lineage>
        <taxon>Eukaryota</taxon>
        <taxon>Metazoa</taxon>
        <taxon>Ecdysozoa</taxon>
        <taxon>Arthropoda</taxon>
        <taxon>Chelicerata</taxon>
        <taxon>Arachnida</taxon>
        <taxon>Araneae</taxon>
        <taxon>Araneomorphae</taxon>
        <taxon>Entelegynae</taxon>
        <taxon>Araneoidea</taxon>
        <taxon>Araneidae</taxon>
        <taxon>Caerostris</taxon>
    </lineage>
</organism>
<dbReference type="Proteomes" id="UP001054945">
    <property type="component" value="Unassembled WGS sequence"/>
</dbReference>